<reference evidence="1 2" key="1">
    <citation type="journal article" date="2016" name="Nat. Commun.">
        <title>Thousands of microbial genomes shed light on interconnected biogeochemical processes in an aquifer system.</title>
        <authorList>
            <person name="Anantharaman K."/>
            <person name="Brown C.T."/>
            <person name="Hug L.A."/>
            <person name="Sharon I."/>
            <person name="Castelle C.J."/>
            <person name="Probst A.J."/>
            <person name="Thomas B.C."/>
            <person name="Singh A."/>
            <person name="Wilkins M.J."/>
            <person name="Karaoz U."/>
            <person name="Brodie E.L."/>
            <person name="Williams K.H."/>
            <person name="Hubbard S.S."/>
            <person name="Banfield J.F."/>
        </authorList>
    </citation>
    <scope>NUCLEOTIDE SEQUENCE [LARGE SCALE GENOMIC DNA]</scope>
</reference>
<evidence type="ECO:0000313" key="2">
    <source>
        <dbReference type="Proteomes" id="UP000177942"/>
    </source>
</evidence>
<protein>
    <submittedName>
        <fullName evidence="1">Uncharacterized protein</fullName>
    </submittedName>
</protein>
<comment type="caution">
    <text evidence="1">The sequence shown here is derived from an EMBL/GenBank/DDBJ whole genome shotgun (WGS) entry which is preliminary data.</text>
</comment>
<dbReference type="EMBL" id="MHJJ01000014">
    <property type="protein sequence ID" value="OGY65195.1"/>
    <property type="molecule type" value="Genomic_DNA"/>
</dbReference>
<sequence>MGNIDREADEFFKQEEEKAVDALHEALWIDRFLKICAGHIEKGFLQMDMPLIEALEKLEKRKFELIGIDPEEQEKSDDERE</sequence>
<dbReference type="AlphaFoldDB" id="A0A1G1ZL11"/>
<organism evidence="1 2">
    <name type="scientific">Candidatus Harrisonbacteria bacterium RIFCSPLOWO2_01_FULL_44_18</name>
    <dbReference type="NCBI Taxonomy" id="1798407"/>
    <lineage>
        <taxon>Bacteria</taxon>
        <taxon>Candidatus Harrisoniibacteriota</taxon>
    </lineage>
</organism>
<proteinExistence type="predicted"/>
<dbReference type="STRING" id="1798407.A3A16_00700"/>
<accession>A0A1G1ZL11</accession>
<name>A0A1G1ZL11_9BACT</name>
<gene>
    <name evidence="1" type="ORF">A3A16_00700</name>
</gene>
<evidence type="ECO:0000313" key="1">
    <source>
        <dbReference type="EMBL" id="OGY65195.1"/>
    </source>
</evidence>
<dbReference type="Proteomes" id="UP000177942">
    <property type="component" value="Unassembled WGS sequence"/>
</dbReference>